<evidence type="ECO:0000313" key="1">
    <source>
        <dbReference type="EMBL" id="QTA89159.1"/>
    </source>
</evidence>
<dbReference type="KEGG" id="dmm:dnm_052080"/>
<proteinExistence type="predicted"/>
<keyword evidence="2" id="KW-1185">Reference proteome</keyword>
<dbReference type="Proteomes" id="UP000663722">
    <property type="component" value="Chromosome"/>
</dbReference>
<accession>A0A975GPT3</accession>
<dbReference type="EMBL" id="CP061800">
    <property type="protein sequence ID" value="QTA89159.1"/>
    <property type="molecule type" value="Genomic_DNA"/>
</dbReference>
<gene>
    <name evidence="1" type="ORF">dnm_052080</name>
</gene>
<sequence>MAQKRHNHRPIISGACNFIISLVLPMIDMTRESCCSLTRGTFLKHTETSLFFLKLDDQVF</sequence>
<evidence type="ECO:0000313" key="2">
    <source>
        <dbReference type="Proteomes" id="UP000663722"/>
    </source>
</evidence>
<name>A0A975GPT3_9BACT</name>
<organism evidence="1 2">
    <name type="scientific">Desulfonema magnum</name>
    <dbReference type="NCBI Taxonomy" id="45655"/>
    <lineage>
        <taxon>Bacteria</taxon>
        <taxon>Pseudomonadati</taxon>
        <taxon>Thermodesulfobacteriota</taxon>
        <taxon>Desulfobacteria</taxon>
        <taxon>Desulfobacterales</taxon>
        <taxon>Desulfococcaceae</taxon>
        <taxon>Desulfonema</taxon>
    </lineage>
</organism>
<protein>
    <submittedName>
        <fullName evidence="1">Uncharacterized protein</fullName>
    </submittedName>
</protein>
<dbReference type="AlphaFoldDB" id="A0A975GPT3"/>
<reference evidence="1" key="1">
    <citation type="journal article" date="2021" name="Microb. Physiol.">
        <title>Proteogenomic Insights into the Physiology of Marine, Sulfate-Reducing, Filamentous Desulfonema limicola and Desulfonema magnum.</title>
        <authorList>
            <person name="Schnaars V."/>
            <person name="Wohlbrand L."/>
            <person name="Scheve S."/>
            <person name="Hinrichs C."/>
            <person name="Reinhardt R."/>
            <person name="Rabus R."/>
        </authorList>
    </citation>
    <scope>NUCLEOTIDE SEQUENCE</scope>
    <source>
        <strain evidence="1">4be13</strain>
    </source>
</reference>